<dbReference type="CDD" id="cd00093">
    <property type="entry name" value="HTH_XRE"/>
    <property type="match status" value="1"/>
</dbReference>
<dbReference type="Gene3D" id="1.10.260.40">
    <property type="entry name" value="lambda repressor-like DNA-binding domains"/>
    <property type="match status" value="1"/>
</dbReference>
<dbReference type="Pfam" id="PF13560">
    <property type="entry name" value="HTH_31"/>
    <property type="match status" value="1"/>
</dbReference>
<keyword evidence="3" id="KW-1185">Reference proteome</keyword>
<gene>
    <name evidence="2" type="ORF">GCM10023195_33600</name>
</gene>
<feature type="domain" description="HTH cro/C1-type" evidence="1">
    <location>
        <begin position="16"/>
        <end position="70"/>
    </location>
</feature>
<dbReference type="SMART" id="SM00530">
    <property type="entry name" value="HTH_XRE"/>
    <property type="match status" value="1"/>
</dbReference>
<evidence type="ECO:0000313" key="3">
    <source>
        <dbReference type="Proteomes" id="UP001500212"/>
    </source>
</evidence>
<protein>
    <submittedName>
        <fullName evidence="2">Helix-turn-helix transcriptional regulator</fullName>
    </submittedName>
</protein>
<dbReference type="InterPro" id="IPR001387">
    <property type="entry name" value="Cro/C1-type_HTH"/>
</dbReference>
<name>A0ABP8TKQ9_9ACTN</name>
<dbReference type="RefSeq" id="WP_345354481.1">
    <property type="nucleotide sequence ID" value="NZ_BAABHJ010000008.1"/>
</dbReference>
<accession>A0ABP8TKQ9</accession>
<sequence length="258" mass="28860">MGNPPSPALIKLAAAIRRNRKRTGYTQVELAKEIPCSDKTISAIETGRERPSREMVAAIERALQTSDGALVDLFDLLEQESLPRWIRDWLIEERRASRLRSFQLAIMPGLLQTEDYARVLLGGNEAAVQTRMERQALLSADPPPKLHFVIDEAVLYRDKGGPKVMHEQLLRLVDSVSEHVTVQVVPSDASPRLSGAFTIGTIDGSEVGYIDTAVRGIVTGNHEDIAALEDVWETIRTHALSQRESLDFIRRTAEERWT</sequence>
<reference evidence="3" key="1">
    <citation type="journal article" date="2019" name="Int. J. Syst. Evol. Microbiol.">
        <title>The Global Catalogue of Microorganisms (GCM) 10K type strain sequencing project: providing services to taxonomists for standard genome sequencing and annotation.</title>
        <authorList>
            <consortium name="The Broad Institute Genomics Platform"/>
            <consortium name="The Broad Institute Genome Sequencing Center for Infectious Disease"/>
            <person name="Wu L."/>
            <person name="Ma J."/>
        </authorList>
    </citation>
    <scope>NUCLEOTIDE SEQUENCE [LARGE SCALE GENOMIC DNA]</scope>
    <source>
        <strain evidence="3">JCM 17938</strain>
    </source>
</reference>
<dbReference type="Proteomes" id="UP001500212">
    <property type="component" value="Unassembled WGS sequence"/>
</dbReference>
<dbReference type="PROSITE" id="PS50943">
    <property type="entry name" value="HTH_CROC1"/>
    <property type="match status" value="1"/>
</dbReference>
<dbReference type="EMBL" id="BAABHJ010000008">
    <property type="protein sequence ID" value="GAA4608547.1"/>
    <property type="molecule type" value="Genomic_DNA"/>
</dbReference>
<dbReference type="Pfam" id="PF19054">
    <property type="entry name" value="DUF5753"/>
    <property type="match status" value="1"/>
</dbReference>
<dbReference type="SUPFAM" id="SSF47413">
    <property type="entry name" value="lambda repressor-like DNA-binding domains"/>
    <property type="match status" value="1"/>
</dbReference>
<dbReference type="InterPro" id="IPR010982">
    <property type="entry name" value="Lambda_DNA-bd_dom_sf"/>
</dbReference>
<comment type="caution">
    <text evidence="2">The sequence shown here is derived from an EMBL/GenBank/DDBJ whole genome shotgun (WGS) entry which is preliminary data.</text>
</comment>
<organism evidence="2 3">
    <name type="scientific">Actinoallomurus liliacearum</name>
    <dbReference type="NCBI Taxonomy" id="1080073"/>
    <lineage>
        <taxon>Bacteria</taxon>
        <taxon>Bacillati</taxon>
        <taxon>Actinomycetota</taxon>
        <taxon>Actinomycetes</taxon>
        <taxon>Streptosporangiales</taxon>
        <taxon>Thermomonosporaceae</taxon>
        <taxon>Actinoallomurus</taxon>
    </lineage>
</organism>
<evidence type="ECO:0000313" key="2">
    <source>
        <dbReference type="EMBL" id="GAA4608547.1"/>
    </source>
</evidence>
<evidence type="ECO:0000259" key="1">
    <source>
        <dbReference type="PROSITE" id="PS50943"/>
    </source>
</evidence>
<proteinExistence type="predicted"/>
<dbReference type="InterPro" id="IPR043917">
    <property type="entry name" value="DUF5753"/>
</dbReference>